<gene>
    <name evidence="2" type="ORF">GIB67_026763</name>
</gene>
<reference evidence="2 3" key="1">
    <citation type="journal article" date="2020" name="IScience">
        <title>Genome Sequencing of the Endangered Kingdonia uniflora (Circaeasteraceae, Ranunculales) Reveals Potential Mechanisms of Evolutionary Specialization.</title>
        <authorList>
            <person name="Sun Y."/>
            <person name="Deng T."/>
            <person name="Zhang A."/>
            <person name="Moore M.J."/>
            <person name="Landis J.B."/>
            <person name="Lin N."/>
            <person name="Zhang H."/>
            <person name="Zhang X."/>
            <person name="Huang J."/>
            <person name="Zhang X."/>
            <person name="Sun H."/>
            <person name="Wang H."/>
        </authorList>
    </citation>
    <scope>NUCLEOTIDE SEQUENCE [LARGE SCALE GENOMIC DNA]</scope>
    <source>
        <strain evidence="2">TB1705</strain>
        <tissue evidence="2">Leaf</tissue>
    </source>
</reference>
<dbReference type="PANTHER" id="PTHR36766">
    <property type="entry name" value="PLANT BROAD-SPECTRUM MILDEW RESISTANCE PROTEIN RPW8"/>
    <property type="match status" value="1"/>
</dbReference>
<dbReference type="Pfam" id="PF00931">
    <property type="entry name" value="NB-ARC"/>
    <property type="match status" value="1"/>
</dbReference>
<dbReference type="Proteomes" id="UP000541444">
    <property type="component" value="Unassembled WGS sequence"/>
</dbReference>
<name>A0A7J7MHG6_9MAGN</name>
<dbReference type="SUPFAM" id="SSF52540">
    <property type="entry name" value="P-loop containing nucleoside triphosphate hydrolases"/>
    <property type="match status" value="1"/>
</dbReference>
<proteinExistence type="predicted"/>
<dbReference type="OrthoDB" id="5279713at2759"/>
<dbReference type="PANTHER" id="PTHR36766:SF40">
    <property type="entry name" value="DISEASE RESISTANCE PROTEIN RGA3"/>
    <property type="match status" value="1"/>
</dbReference>
<dbReference type="AlphaFoldDB" id="A0A7J7MHG6"/>
<dbReference type="Gene3D" id="3.40.50.300">
    <property type="entry name" value="P-loop containing nucleotide triphosphate hydrolases"/>
    <property type="match status" value="1"/>
</dbReference>
<evidence type="ECO:0000313" key="2">
    <source>
        <dbReference type="EMBL" id="KAF6154307.1"/>
    </source>
</evidence>
<evidence type="ECO:0000259" key="1">
    <source>
        <dbReference type="Pfam" id="PF00931"/>
    </source>
</evidence>
<keyword evidence="3" id="KW-1185">Reference proteome</keyword>
<sequence length="135" mass="15313">MHSKDNKVCSHLFYPCFCFKDSVLLRHKVEREIKRIRRKLDSIARNKDNYGLANGIAAEVSLLRQKTSSGVNVIEAYGCEIDRDIIVSKMSNENSHNEIGVPVISIVGMGELGKTTLVQLVLHDKNIVKHFEKMM</sequence>
<dbReference type="InterPro" id="IPR027417">
    <property type="entry name" value="P-loop_NTPase"/>
</dbReference>
<evidence type="ECO:0000313" key="3">
    <source>
        <dbReference type="Proteomes" id="UP000541444"/>
    </source>
</evidence>
<organism evidence="2 3">
    <name type="scientific">Kingdonia uniflora</name>
    <dbReference type="NCBI Taxonomy" id="39325"/>
    <lineage>
        <taxon>Eukaryota</taxon>
        <taxon>Viridiplantae</taxon>
        <taxon>Streptophyta</taxon>
        <taxon>Embryophyta</taxon>
        <taxon>Tracheophyta</taxon>
        <taxon>Spermatophyta</taxon>
        <taxon>Magnoliopsida</taxon>
        <taxon>Ranunculales</taxon>
        <taxon>Circaeasteraceae</taxon>
        <taxon>Kingdonia</taxon>
    </lineage>
</organism>
<feature type="domain" description="NB-ARC" evidence="1">
    <location>
        <begin position="96"/>
        <end position="134"/>
    </location>
</feature>
<protein>
    <recommendedName>
        <fullName evidence="1">NB-ARC domain-containing protein</fullName>
    </recommendedName>
</protein>
<accession>A0A7J7MHG6</accession>
<dbReference type="GO" id="GO:0043531">
    <property type="term" value="F:ADP binding"/>
    <property type="evidence" value="ECO:0007669"/>
    <property type="project" value="InterPro"/>
</dbReference>
<dbReference type="InterPro" id="IPR002182">
    <property type="entry name" value="NB-ARC"/>
</dbReference>
<dbReference type="EMBL" id="JACGCM010001501">
    <property type="protein sequence ID" value="KAF6154307.1"/>
    <property type="molecule type" value="Genomic_DNA"/>
</dbReference>
<comment type="caution">
    <text evidence="2">The sequence shown here is derived from an EMBL/GenBank/DDBJ whole genome shotgun (WGS) entry which is preliminary data.</text>
</comment>